<keyword evidence="4" id="KW-1185">Reference proteome</keyword>
<sequence length="79" mass="8333">MAKPVAADFARVSDRSLDEFARAGNDGDGDAATAESDPAVPTMRWSPEGDACADCGATAPRLWHAGDDDVFVCADCKEW</sequence>
<reference evidence="3 4" key="1">
    <citation type="submission" date="2018-12" db="EMBL/GenBank/DDBJ databases">
        <title>Complete genome sequence of Haloplanus rallus MBLA0036.</title>
        <authorList>
            <person name="Nam Y.-d."/>
            <person name="Kang J."/>
            <person name="Chung W.-H."/>
            <person name="Park Y.S."/>
        </authorList>
    </citation>
    <scope>NUCLEOTIDE SEQUENCE [LARGE SCALE GENOMIC DNA]</scope>
    <source>
        <strain evidence="3 4">MBLA0036</strain>
    </source>
</reference>
<gene>
    <name evidence="3" type="ORF">EI982_11680</name>
</gene>
<evidence type="ECO:0000256" key="1">
    <source>
        <dbReference type="SAM" id="MobiDB-lite"/>
    </source>
</evidence>
<dbReference type="EMBL" id="CP034345">
    <property type="protein sequence ID" value="QGX95407.1"/>
    <property type="molecule type" value="Genomic_DNA"/>
</dbReference>
<dbReference type="GO" id="GO:0006355">
    <property type="term" value="P:regulation of DNA-templated transcription"/>
    <property type="evidence" value="ECO:0007669"/>
    <property type="project" value="InterPro"/>
</dbReference>
<dbReference type="SUPFAM" id="SSF57863">
    <property type="entry name" value="ArfGap/RecO-like zinc finger"/>
    <property type="match status" value="1"/>
</dbReference>
<organism evidence="3 4">
    <name type="scientific">Haloplanus rallus</name>
    <dbReference type="NCBI Taxonomy" id="1816183"/>
    <lineage>
        <taxon>Archaea</taxon>
        <taxon>Methanobacteriati</taxon>
        <taxon>Methanobacteriota</taxon>
        <taxon>Stenosarchaea group</taxon>
        <taxon>Halobacteria</taxon>
        <taxon>Halobacteriales</taxon>
        <taxon>Haloferacaceae</taxon>
        <taxon>Haloplanus</taxon>
    </lineage>
</organism>
<proteinExistence type="predicted"/>
<dbReference type="GeneID" id="99246698"/>
<feature type="domain" description="GATA-type" evidence="2">
    <location>
        <begin position="46"/>
        <end position="79"/>
    </location>
</feature>
<dbReference type="InterPro" id="IPR000679">
    <property type="entry name" value="Znf_GATA"/>
</dbReference>
<dbReference type="RefSeq" id="WP_157689866.1">
    <property type="nucleotide sequence ID" value="NZ_CP034345.1"/>
</dbReference>
<feature type="region of interest" description="Disordered" evidence="1">
    <location>
        <begin position="20"/>
        <end position="44"/>
    </location>
</feature>
<evidence type="ECO:0000313" key="3">
    <source>
        <dbReference type="EMBL" id="QGX95407.1"/>
    </source>
</evidence>
<dbReference type="KEGG" id="hra:EI982_11680"/>
<evidence type="ECO:0000259" key="2">
    <source>
        <dbReference type="PROSITE" id="PS50114"/>
    </source>
</evidence>
<dbReference type="PROSITE" id="PS50114">
    <property type="entry name" value="GATA_ZN_FINGER_2"/>
    <property type="match status" value="1"/>
</dbReference>
<accession>A0A6B9F9Y7</accession>
<dbReference type="AlphaFoldDB" id="A0A6B9F9Y7"/>
<dbReference type="InterPro" id="IPR037278">
    <property type="entry name" value="ARFGAP/RecO"/>
</dbReference>
<dbReference type="Pfam" id="PF24458">
    <property type="entry name" value="DUF7573"/>
    <property type="match status" value="1"/>
</dbReference>
<dbReference type="GO" id="GO:0043565">
    <property type="term" value="F:sequence-specific DNA binding"/>
    <property type="evidence" value="ECO:0007669"/>
    <property type="project" value="InterPro"/>
</dbReference>
<evidence type="ECO:0000313" key="4">
    <source>
        <dbReference type="Proteomes" id="UP000428325"/>
    </source>
</evidence>
<dbReference type="Proteomes" id="UP000428325">
    <property type="component" value="Chromosome"/>
</dbReference>
<name>A0A6B9F9Y7_9EURY</name>
<dbReference type="InterPro" id="IPR055995">
    <property type="entry name" value="DUF7573"/>
</dbReference>
<protein>
    <recommendedName>
        <fullName evidence="2">GATA-type domain-containing protein</fullName>
    </recommendedName>
</protein>